<dbReference type="AlphaFoldDB" id="A0AAE1CCB2"/>
<feature type="chain" id="PRO_5042104705" description="DJ-1/PfpI domain-containing protein" evidence="1">
    <location>
        <begin position="24"/>
        <end position="281"/>
    </location>
</feature>
<protein>
    <recommendedName>
        <fullName evidence="4">DJ-1/PfpI domain-containing protein</fullName>
    </recommendedName>
</protein>
<reference evidence="2" key="1">
    <citation type="journal article" date="2023" name="Mol. Phylogenet. Evol.">
        <title>Genome-scale phylogeny and comparative genomics of the fungal order Sordariales.</title>
        <authorList>
            <person name="Hensen N."/>
            <person name="Bonometti L."/>
            <person name="Westerberg I."/>
            <person name="Brannstrom I.O."/>
            <person name="Guillou S."/>
            <person name="Cros-Aarteil S."/>
            <person name="Calhoun S."/>
            <person name="Haridas S."/>
            <person name="Kuo A."/>
            <person name="Mondo S."/>
            <person name="Pangilinan J."/>
            <person name="Riley R."/>
            <person name="LaButti K."/>
            <person name="Andreopoulos B."/>
            <person name="Lipzen A."/>
            <person name="Chen C."/>
            <person name="Yan M."/>
            <person name="Daum C."/>
            <person name="Ng V."/>
            <person name="Clum A."/>
            <person name="Steindorff A."/>
            <person name="Ohm R.A."/>
            <person name="Martin F."/>
            <person name="Silar P."/>
            <person name="Natvig D.O."/>
            <person name="Lalanne C."/>
            <person name="Gautier V."/>
            <person name="Ament-Velasquez S.L."/>
            <person name="Kruys A."/>
            <person name="Hutchinson M.I."/>
            <person name="Powell A.J."/>
            <person name="Barry K."/>
            <person name="Miller A.N."/>
            <person name="Grigoriev I.V."/>
            <person name="Debuchy R."/>
            <person name="Gladieux P."/>
            <person name="Hiltunen Thoren M."/>
            <person name="Johannesson H."/>
        </authorList>
    </citation>
    <scope>NUCLEOTIDE SEQUENCE</scope>
    <source>
        <strain evidence="2">CBS 314.62</strain>
    </source>
</reference>
<sequence length="281" mass="31645">MTANKSFFFIFAIFGIIAISALSRPSADQPEAAALATLSDMRGRKYVKATDSFVVVDCGGGTVDIISYSVQVWEHGIKLQFDGRERTWSVKMPFECLSKSTFTTSGAHPKVSLTSKEVQDAFDPTVNKIYDMIMQQITAYVILVGGFGRCKYLLGNLKERLGSGTEVLQSRGAQPWTAICHGAVIHASSMKGLSKLSVEVQNRISCASYGILQNERWDEDKHQKWMARNQIFWFIKEGDITKVKKPMRHTLYEHFEPDQAEVKLNEAIYRSTKSRPSKRKD</sequence>
<evidence type="ECO:0000313" key="3">
    <source>
        <dbReference type="Proteomes" id="UP001270362"/>
    </source>
</evidence>
<evidence type="ECO:0000256" key="1">
    <source>
        <dbReference type="SAM" id="SignalP"/>
    </source>
</evidence>
<evidence type="ECO:0000313" key="2">
    <source>
        <dbReference type="EMBL" id="KAK3688321.1"/>
    </source>
</evidence>
<proteinExistence type="predicted"/>
<reference evidence="2" key="2">
    <citation type="submission" date="2023-06" db="EMBL/GenBank/DDBJ databases">
        <authorList>
            <consortium name="Lawrence Berkeley National Laboratory"/>
            <person name="Haridas S."/>
            <person name="Hensen N."/>
            <person name="Bonometti L."/>
            <person name="Westerberg I."/>
            <person name="Brannstrom I.O."/>
            <person name="Guillou S."/>
            <person name="Cros-Aarteil S."/>
            <person name="Calhoun S."/>
            <person name="Kuo A."/>
            <person name="Mondo S."/>
            <person name="Pangilinan J."/>
            <person name="Riley R."/>
            <person name="Labutti K."/>
            <person name="Andreopoulos B."/>
            <person name="Lipzen A."/>
            <person name="Chen C."/>
            <person name="Yanf M."/>
            <person name="Daum C."/>
            <person name="Ng V."/>
            <person name="Clum A."/>
            <person name="Steindorff A."/>
            <person name="Ohm R."/>
            <person name="Martin F."/>
            <person name="Silar P."/>
            <person name="Natvig D."/>
            <person name="Lalanne C."/>
            <person name="Gautier V."/>
            <person name="Ament-Velasquez S.L."/>
            <person name="Kruys A."/>
            <person name="Hutchinson M.I."/>
            <person name="Powell A.J."/>
            <person name="Barry K."/>
            <person name="Miller A.N."/>
            <person name="Grigoriev I.V."/>
            <person name="Debuchy R."/>
            <person name="Gladieux P."/>
            <person name="Thoren M.H."/>
            <person name="Johannesson H."/>
        </authorList>
    </citation>
    <scope>NUCLEOTIDE SEQUENCE</scope>
    <source>
        <strain evidence="2">CBS 314.62</strain>
    </source>
</reference>
<dbReference type="Proteomes" id="UP001270362">
    <property type="component" value="Unassembled WGS sequence"/>
</dbReference>
<dbReference type="InterPro" id="IPR043129">
    <property type="entry name" value="ATPase_NBD"/>
</dbReference>
<accession>A0AAE1CCB2</accession>
<name>A0AAE1CCB2_9PEZI</name>
<keyword evidence="3" id="KW-1185">Reference proteome</keyword>
<dbReference type="EMBL" id="JAULSO010000002">
    <property type="protein sequence ID" value="KAK3688321.1"/>
    <property type="molecule type" value="Genomic_DNA"/>
</dbReference>
<feature type="signal peptide" evidence="1">
    <location>
        <begin position="1"/>
        <end position="23"/>
    </location>
</feature>
<organism evidence="2 3">
    <name type="scientific">Podospora appendiculata</name>
    <dbReference type="NCBI Taxonomy" id="314037"/>
    <lineage>
        <taxon>Eukaryota</taxon>
        <taxon>Fungi</taxon>
        <taxon>Dikarya</taxon>
        <taxon>Ascomycota</taxon>
        <taxon>Pezizomycotina</taxon>
        <taxon>Sordariomycetes</taxon>
        <taxon>Sordariomycetidae</taxon>
        <taxon>Sordariales</taxon>
        <taxon>Podosporaceae</taxon>
        <taxon>Podospora</taxon>
    </lineage>
</organism>
<comment type="caution">
    <text evidence="2">The sequence shown here is derived from an EMBL/GenBank/DDBJ whole genome shotgun (WGS) entry which is preliminary data.</text>
</comment>
<gene>
    <name evidence="2" type="ORF">B0T22DRAFT_439875</name>
</gene>
<dbReference type="SUPFAM" id="SSF53067">
    <property type="entry name" value="Actin-like ATPase domain"/>
    <property type="match status" value="1"/>
</dbReference>
<dbReference type="CDD" id="cd10170">
    <property type="entry name" value="ASKHA_NBD_HSP70"/>
    <property type="match status" value="1"/>
</dbReference>
<dbReference type="PANTHER" id="PTHR14187:SF5">
    <property type="entry name" value="HEAT SHOCK 70 KDA PROTEIN 12A"/>
    <property type="match status" value="1"/>
</dbReference>
<keyword evidence="1" id="KW-0732">Signal</keyword>
<evidence type="ECO:0008006" key="4">
    <source>
        <dbReference type="Google" id="ProtNLM"/>
    </source>
</evidence>
<dbReference type="PANTHER" id="PTHR14187">
    <property type="entry name" value="ALPHA KINASE/ELONGATION FACTOR 2 KINASE"/>
    <property type="match status" value="1"/>
</dbReference>